<sequence>MALVDFVSTHGHSRTPRGYRTAQGFDLGMWVANQRRAYRESTLGADQIERLELLPGWVWEPHSQRWDEMFRAVATHLDTDQEIPAAAVSEGGHPLGAWVGAQRVAYRRGALTAERIARLEALPGWVWSYRQSTWEAGFEALRRYAAEHGRTDVPRDHVTADGFRLGDWVHRQALEINSGRIPLGRYQQLVALRRTCESPTETGESA</sequence>
<dbReference type="PANTHER" id="PTHR33418">
    <property type="entry name" value="HELICASE-ASSOCIATED"/>
    <property type="match status" value="1"/>
</dbReference>
<feature type="domain" description="Helicase-associated" evidence="1">
    <location>
        <begin position="2"/>
        <end position="54"/>
    </location>
</feature>
<keyword evidence="2" id="KW-0067">ATP-binding</keyword>
<proteinExistence type="predicted"/>
<feature type="domain" description="Helicase-associated" evidence="1">
    <location>
        <begin position="131"/>
        <end position="192"/>
    </location>
</feature>
<dbReference type="Pfam" id="PF03457">
    <property type="entry name" value="HA"/>
    <property type="match status" value="3"/>
</dbReference>
<dbReference type="GO" id="GO:0004386">
    <property type="term" value="F:helicase activity"/>
    <property type="evidence" value="ECO:0007669"/>
    <property type="project" value="UniProtKB-KW"/>
</dbReference>
<dbReference type="Proteomes" id="UP000069443">
    <property type="component" value="Unassembled WGS sequence"/>
</dbReference>
<keyword evidence="2" id="KW-0547">Nucleotide-binding</keyword>
<comment type="caution">
    <text evidence="2">The sequence shown here is derived from an EMBL/GenBank/DDBJ whole genome shotgun (WGS) entry which is preliminary data.</text>
</comment>
<reference evidence="3" key="2">
    <citation type="submission" date="2016-02" db="EMBL/GenBank/DDBJ databases">
        <title>Draft genome sequence of five rapidly growing Mycobacterium species.</title>
        <authorList>
            <person name="Katahira K."/>
            <person name="Gotou Y."/>
            <person name="Iida K."/>
            <person name="Ogura Y."/>
            <person name="Hayashi T."/>
        </authorList>
    </citation>
    <scope>NUCLEOTIDE SEQUENCE [LARGE SCALE GENOMIC DNA]</scope>
    <source>
        <strain evidence="3">JCM15298</strain>
    </source>
</reference>
<protein>
    <submittedName>
        <fullName evidence="2">Putative helicase</fullName>
    </submittedName>
</protein>
<reference evidence="3" key="1">
    <citation type="journal article" date="2016" name="Genome Announc.">
        <title>Draft Genome Sequences of Five Rapidly Growing Mycobacterium Species, M. thermoresistibile, M. fortuitum subsp. acetamidolyticum, M. canariasense, M. brisbanense, and M. novocastrense.</title>
        <authorList>
            <person name="Katahira K."/>
            <person name="Ogura Y."/>
            <person name="Gotoh Y."/>
            <person name="Hayashi T."/>
        </authorList>
    </citation>
    <scope>NUCLEOTIDE SEQUENCE [LARGE SCALE GENOMIC DNA]</scope>
    <source>
        <strain evidence="3">JCM15298</strain>
    </source>
</reference>
<gene>
    <name evidence="2" type="ORF">RMCC_2644</name>
</gene>
<dbReference type="PANTHER" id="PTHR33418:SF1">
    <property type="entry name" value="HELICASE-ASSOCIATED DOMAIN-CONTAINING PROTEIN"/>
    <property type="match status" value="1"/>
</dbReference>
<evidence type="ECO:0000259" key="1">
    <source>
        <dbReference type="Pfam" id="PF03457"/>
    </source>
</evidence>
<keyword evidence="3" id="KW-1185">Reference proteome</keyword>
<keyword evidence="2" id="KW-0378">Hydrolase</keyword>
<dbReference type="AlphaFoldDB" id="A0A100WCY0"/>
<dbReference type="Gene3D" id="6.10.140.530">
    <property type="match status" value="3"/>
</dbReference>
<dbReference type="STRING" id="228230.RMCC_2644"/>
<keyword evidence="2" id="KW-0347">Helicase</keyword>
<organism evidence="2 3">
    <name type="scientific">Mycolicibacterium canariasense</name>
    <name type="common">Mycobacterium canariasense</name>
    <dbReference type="NCBI Taxonomy" id="228230"/>
    <lineage>
        <taxon>Bacteria</taxon>
        <taxon>Bacillati</taxon>
        <taxon>Actinomycetota</taxon>
        <taxon>Actinomycetes</taxon>
        <taxon>Mycobacteriales</taxon>
        <taxon>Mycobacteriaceae</taxon>
        <taxon>Mycolicibacterium</taxon>
    </lineage>
</organism>
<name>A0A100WCY0_MYCCR</name>
<dbReference type="InterPro" id="IPR005114">
    <property type="entry name" value="Helicase_assoc"/>
</dbReference>
<feature type="domain" description="Helicase-associated" evidence="1">
    <location>
        <begin position="63"/>
        <end position="123"/>
    </location>
</feature>
<evidence type="ECO:0000313" key="3">
    <source>
        <dbReference type="Proteomes" id="UP000069443"/>
    </source>
</evidence>
<evidence type="ECO:0000313" key="2">
    <source>
        <dbReference type="EMBL" id="GAS95678.1"/>
    </source>
</evidence>
<accession>A0A100WCY0</accession>
<dbReference type="EMBL" id="BCSY01000042">
    <property type="protein sequence ID" value="GAS95678.1"/>
    <property type="molecule type" value="Genomic_DNA"/>
</dbReference>